<accession>A0ABQ3UWU9</accession>
<sequence length="302" mass="33415">MDIQYLGYHHVDVFSARPFTGNSLTVFPEGDSLSSEQMLCITQEMHHFESIFLFPTKEGTTIRARVFDLHEELDFAGHPLLGAASVLHALRGASGTRTWSFVLKQKTVQVTTEQNGEHYRALLDQGQPKFLNEVAQKDIGELLSALNLVPDDLYANLPLEVVSTGLRYLIVPIKQGLERARIVYPAFESLLAQVGAQFAYVLDIPTREGRHWNNDGLLEDVATGSAAGTVGAYLAKHAYIQPGQEFLLQQGRFTGRPSQMRIRVEGQPHDVRSVLVGGDVSLVGQGILHVLPDERSFVSLQP</sequence>
<comment type="caution">
    <text evidence="1">The sequence shown here is derived from an EMBL/GenBank/DDBJ whole genome shotgun (WGS) entry which is preliminary data.</text>
</comment>
<name>A0ABQ3UWU9_9CHLR</name>
<evidence type="ECO:0000313" key="1">
    <source>
        <dbReference type="EMBL" id="GHO57144.1"/>
    </source>
</evidence>
<dbReference type="InterPro" id="IPR003719">
    <property type="entry name" value="Phenazine_PhzF-like"/>
</dbReference>
<proteinExistence type="predicted"/>
<dbReference type="EMBL" id="BNJG01000002">
    <property type="protein sequence ID" value="GHO57144.1"/>
    <property type="molecule type" value="Genomic_DNA"/>
</dbReference>
<dbReference type="PANTHER" id="PTHR13774">
    <property type="entry name" value="PHENAZINE BIOSYNTHESIS PROTEIN"/>
    <property type="match status" value="1"/>
</dbReference>
<dbReference type="SUPFAM" id="SSF54506">
    <property type="entry name" value="Diaminopimelate epimerase-like"/>
    <property type="match status" value="1"/>
</dbReference>
<dbReference type="NCBIfam" id="TIGR00654">
    <property type="entry name" value="PhzF_family"/>
    <property type="match status" value="1"/>
</dbReference>
<dbReference type="Proteomes" id="UP000654345">
    <property type="component" value="Unassembled WGS sequence"/>
</dbReference>
<gene>
    <name evidence="1" type="ORF">KSB_56190</name>
</gene>
<dbReference type="RefSeq" id="WP_201373570.1">
    <property type="nucleotide sequence ID" value="NZ_BNJG01000002.1"/>
</dbReference>
<dbReference type="Gene3D" id="3.10.310.10">
    <property type="entry name" value="Diaminopimelate Epimerase, Chain A, domain 1"/>
    <property type="match status" value="2"/>
</dbReference>
<dbReference type="PIRSF" id="PIRSF016184">
    <property type="entry name" value="PhzC_PhzF"/>
    <property type="match status" value="1"/>
</dbReference>
<keyword evidence="2" id="KW-1185">Reference proteome</keyword>
<dbReference type="Pfam" id="PF02567">
    <property type="entry name" value="PhzC-PhzF"/>
    <property type="match status" value="1"/>
</dbReference>
<organism evidence="1 2">
    <name type="scientific">Ktedonobacter robiniae</name>
    <dbReference type="NCBI Taxonomy" id="2778365"/>
    <lineage>
        <taxon>Bacteria</taxon>
        <taxon>Bacillati</taxon>
        <taxon>Chloroflexota</taxon>
        <taxon>Ktedonobacteria</taxon>
        <taxon>Ktedonobacterales</taxon>
        <taxon>Ktedonobacteraceae</taxon>
        <taxon>Ktedonobacter</taxon>
    </lineage>
</organism>
<dbReference type="PANTHER" id="PTHR13774:SF32">
    <property type="entry name" value="ANTISENSE-ENHANCING SEQUENCE 1"/>
    <property type="match status" value="1"/>
</dbReference>
<evidence type="ECO:0000313" key="2">
    <source>
        <dbReference type="Proteomes" id="UP000654345"/>
    </source>
</evidence>
<protein>
    <submittedName>
        <fullName evidence="1">Phenazine biosynthesis protein PhzF</fullName>
    </submittedName>
</protein>
<reference evidence="1 2" key="1">
    <citation type="journal article" date="2021" name="Int. J. Syst. Evol. Microbiol.">
        <title>Reticulibacter mediterranei gen. nov., sp. nov., within the new family Reticulibacteraceae fam. nov., and Ktedonospora formicarum gen. nov., sp. nov., Ktedonobacter robiniae sp. nov., Dictyobacter formicarum sp. nov. and Dictyobacter arantiisoli sp. nov., belonging to the class Ktedonobacteria.</title>
        <authorList>
            <person name="Yabe S."/>
            <person name="Zheng Y."/>
            <person name="Wang C.M."/>
            <person name="Sakai Y."/>
            <person name="Abe K."/>
            <person name="Yokota A."/>
            <person name="Donadio S."/>
            <person name="Cavaletti L."/>
            <person name="Monciardini P."/>
        </authorList>
    </citation>
    <scope>NUCLEOTIDE SEQUENCE [LARGE SCALE GENOMIC DNA]</scope>
    <source>
        <strain evidence="1 2">SOSP1-30</strain>
    </source>
</reference>